<organism evidence="2 3">
    <name type="scientific">Croceicoccus naphthovorans</name>
    <dbReference type="NCBI Taxonomy" id="1348774"/>
    <lineage>
        <taxon>Bacteria</taxon>
        <taxon>Pseudomonadati</taxon>
        <taxon>Pseudomonadota</taxon>
        <taxon>Alphaproteobacteria</taxon>
        <taxon>Sphingomonadales</taxon>
        <taxon>Erythrobacteraceae</taxon>
        <taxon>Croceicoccus</taxon>
    </lineage>
</organism>
<evidence type="ECO:0000313" key="2">
    <source>
        <dbReference type="EMBL" id="AKM09495.1"/>
    </source>
</evidence>
<dbReference type="RefSeq" id="WP_047820183.1">
    <property type="nucleotide sequence ID" value="NZ_CP011770.1"/>
</dbReference>
<dbReference type="PROSITE" id="PS50404">
    <property type="entry name" value="GST_NTER"/>
    <property type="match status" value="1"/>
</dbReference>
<dbReference type="CDD" id="cd03191">
    <property type="entry name" value="GST_C_Zeta"/>
    <property type="match status" value="1"/>
</dbReference>
<dbReference type="InterPro" id="IPR004046">
    <property type="entry name" value="GST_C"/>
</dbReference>
<keyword evidence="3" id="KW-1185">Reference proteome</keyword>
<accession>A0A0G3XD39</accession>
<dbReference type="Gene3D" id="1.20.1050.10">
    <property type="match status" value="1"/>
</dbReference>
<dbReference type="SFLD" id="SFLDG00358">
    <property type="entry name" value="Main_(cytGST)"/>
    <property type="match status" value="1"/>
</dbReference>
<dbReference type="GO" id="GO:0016034">
    <property type="term" value="F:maleylacetoacetate isomerase activity"/>
    <property type="evidence" value="ECO:0007669"/>
    <property type="project" value="TreeGrafter"/>
</dbReference>
<dbReference type="GO" id="GO:0004364">
    <property type="term" value="F:glutathione transferase activity"/>
    <property type="evidence" value="ECO:0007669"/>
    <property type="project" value="TreeGrafter"/>
</dbReference>
<dbReference type="Pfam" id="PF14497">
    <property type="entry name" value="GST_C_3"/>
    <property type="match status" value="1"/>
</dbReference>
<comment type="similarity">
    <text evidence="1">Belongs to the GST superfamily. Zeta family.</text>
</comment>
<dbReference type="PANTHER" id="PTHR42673:SF21">
    <property type="entry name" value="GLUTATHIONE S-TRANSFERASE YFCF"/>
    <property type="match status" value="1"/>
</dbReference>
<dbReference type="PANTHER" id="PTHR42673">
    <property type="entry name" value="MALEYLACETOACETATE ISOMERASE"/>
    <property type="match status" value="1"/>
</dbReference>
<dbReference type="STRING" id="1348774.AB433_05075"/>
<proteinExistence type="inferred from homology"/>
<evidence type="ECO:0000313" key="3">
    <source>
        <dbReference type="Proteomes" id="UP000035287"/>
    </source>
</evidence>
<dbReference type="InterPro" id="IPR034333">
    <property type="entry name" value="GST_Zeta_N"/>
</dbReference>
<dbReference type="AlphaFoldDB" id="A0A0G3XD39"/>
<dbReference type="Pfam" id="PF13409">
    <property type="entry name" value="GST_N_2"/>
    <property type="match status" value="1"/>
</dbReference>
<dbReference type="InterPro" id="IPR010987">
    <property type="entry name" value="Glutathione-S-Trfase_C-like"/>
</dbReference>
<dbReference type="PROSITE" id="PS50405">
    <property type="entry name" value="GST_CTER"/>
    <property type="match status" value="1"/>
</dbReference>
<dbReference type="InterPro" id="IPR034330">
    <property type="entry name" value="GST_Zeta_C"/>
</dbReference>
<dbReference type="PATRIC" id="fig|1348774.3.peg.1065"/>
<dbReference type="InterPro" id="IPR004045">
    <property type="entry name" value="Glutathione_S-Trfase_N"/>
</dbReference>
<name>A0A0G3XD39_9SPHN</name>
<dbReference type="SFLD" id="SFLDS00019">
    <property type="entry name" value="Glutathione_Transferase_(cytos"/>
    <property type="match status" value="1"/>
</dbReference>
<dbReference type="NCBIfam" id="TIGR01262">
    <property type="entry name" value="maiA"/>
    <property type="match status" value="1"/>
</dbReference>
<sequence>MSLVLHGYWRSGTSYRTRIALNLKGLAYTQSTHDLRKGEQKDDSFTALQPQGLVPALEVRPGFVIPQSVAILEWLEETCPAPALLPGNADERALVRAMCAMIGSDVHPLNNLRILKYLKGEFGQDQAAIDHWAQHWIAEGFAALDRMIERYGADYAYGTTPTLVDCYLVPQVYSAERFGSDLSEYPALMAAYERASSHPAIVAAHPDKQPDAD</sequence>
<dbReference type="InterPro" id="IPR036282">
    <property type="entry name" value="Glutathione-S-Trfase_C_sf"/>
</dbReference>
<dbReference type="OrthoDB" id="509852at2"/>
<dbReference type="KEGG" id="cna:AB433_05075"/>
<gene>
    <name evidence="2" type="ORF">AB433_05075</name>
</gene>
<dbReference type="SUPFAM" id="SSF47616">
    <property type="entry name" value="GST C-terminal domain-like"/>
    <property type="match status" value="1"/>
</dbReference>
<dbReference type="InterPro" id="IPR040079">
    <property type="entry name" value="Glutathione_S-Trfase"/>
</dbReference>
<dbReference type="Gene3D" id="3.40.30.10">
    <property type="entry name" value="Glutaredoxin"/>
    <property type="match status" value="1"/>
</dbReference>
<dbReference type="GO" id="GO:0005737">
    <property type="term" value="C:cytoplasm"/>
    <property type="evidence" value="ECO:0007669"/>
    <property type="project" value="InterPro"/>
</dbReference>
<evidence type="ECO:0000256" key="1">
    <source>
        <dbReference type="ARBA" id="ARBA00010007"/>
    </source>
</evidence>
<dbReference type="GO" id="GO:0006559">
    <property type="term" value="P:L-phenylalanine catabolic process"/>
    <property type="evidence" value="ECO:0007669"/>
    <property type="project" value="TreeGrafter"/>
</dbReference>
<dbReference type="InterPro" id="IPR005955">
    <property type="entry name" value="GST_Zeta"/>
</dbReference>
<dbReference type="SUPFAM" id="SSF52833">
    <property type="entry name" value="Thioredoxin-like"/>
    <property type="match status" value="1"/>
</dbReference>
<protein>
    <submittedName>
        <fullName evidence="2">Maleylacetoacetate isomerase</fullName>
    </submittedName>
</protein>
<dbReference type="Proteomes" id="UP000035287">
    <property type="component" value="Chromosome"/>
</dbReference>
<dbReference type="CDD" id="cd03042">
    <property type="entry name" value="GST_N_Zeta"/>
    <property type="match status" value="1"/>
</dbReference>
<dbReference type="EMBL" id="CP011770">
    <property type="protein sequence ID" value="AKM09495.1"/>
    <property type="molecule type" value="Genomic_DNA"/>
</dbReference>
<keyword evidence="2" id="KW-0413">Isomerase</keyword>
<dbReference type="GO" id="GO:0006749">
    <property type="term" value="P:glutathione metabolic process"/>
    <property type="evidence" value="ECO:0007669"/>
    <property type="project" value="TreeGrafter"/>
</dbReference>
<dbReference type="InterPro" id="IPR036249">
    <property type="entry name" value="Thioredoxin-like_sf"/>
</dbReference>
<reference evidence="2 3" key="1">
    <citation type="submission" date="2015-06" db="EMBL/GenBank/DDBJ databases">
        <authorList>
            <person name="Zeng Y."/>
            <person name="Huang Y."/>
        </authorList>
    </citation>
    <scope>NUCLEOTIDE SEQUENCE [LARGE SCALE GENOMIC DNA]</scope>
    <source>
        <strain evidence="2 3">PQ-2</strain>
    </source>
</reference>